<dbReference type="GO" id="GO:0033745">
    <property type="term" value="F:L-methionine-(R)-S-oxide reductase activity"/>
    <property type="evidence" value="ECO:0007669"/>
    <property type="project" value="EnsemblFungi"/>
</dbReference>
<dbReference type="PANTHER" id="PTHR21021:SF15">
    <property type="entry name" value="FREE METHIONINE-R-SULFOXIDE REDUCTASE"/>
    <property type="match status" value="1"/>
</dbReference>
<dbReference type="OMA" id="FQGPIAC"/>
<dbReference type="VEuPathDB" id="FungiDB:YALI1_F32534g"/>
<name>A0A1D8NPW6_YARLL</name>
<evidence type="ECO:0000313" key="6">
    <source>
        <dbReference type="Proteomes" id="UP000256601"/>
    </source>
</evidence>
<dbReference type="AlphaFoldDB" id="A0A1D8NPW6"/>
<dbReference type="VEuPathDB" id="FungiDB:YALI0_F25201g"/>
<evidence type="ECO:0000313" key="3">
    <source>
        <dbReference type="EMBL" id="AOW07679.1"/>
    </source>
</evidence>
<dbReference type="eggNOG" id="ENOG502RXXR">
    <property type="taxonomic scope" value="Eukaryota"/>
</dbReference>
<dbReference type="GeneID" id="2908396"/>
<proteinExistence type="inferred from homology"/>
<organism evidence="3 5">
    <name type="scientific">Yarrowia lipolytica</name>
    <name type="common">Candida lipolytica</name>
    <dbReference type="NCBI Taxonomy" id="4952"/>
    <lineage>
        <taxon>Eukaryota</taxon>
        <taxon>Fungi</taxon>
        <taxon>Dikarya</taxon>
        <taxon>Ascomycota</taxon>
        <taxon>Saccharomycotina</taxon>
        <taxon>Dipodascomycetes</taxon>
        <taxon>Dipodascales</taxon>
        <taxon>Dipodascales incertae sedis</taxon>
        <taxon>Yarrowia</taxon>
    </lineage>
</organism>
<feature type="domain" description="GAF" evidence="2">
    <location>
        <begin position="64"/>
        <end position="165"/>
    </location>
</feature>
<dbReference type="InterPro" id="IPR029016">
    <property type="entry name" value="GAF-like_dom_sf"/>
</dbReference>
<comment type="similarity">
    <text evidence="1">Belongs to the free Met sulfoxide reductase family.</text>
</comment>
<protein>
    <submittedName>
        <fullName evidence="4">GAF domain-like protein</fullName>
    </submittedName>
</protein>
<reference evidence="4 6" key="2">
    <citation type="submission" date="2018-07" db="EMBL/GenBank/DDBJ databases">
        <title>Draft Genome Assemblies for Five Robust Yarrowia lipolytica Strains Exhibiting High Lipid Production and Pentose Sugar Utilization and Sugar Alcohol Secretion from Undetoxified Lignocellulosic Biomass Hydrolysates.</title>
        <authorList>
            <consortium name="DOE Joint Genome Institute"/>
            <person name="Walker C."/>
            <person name="Ryu S."/>
            <person name="Na H."/>
            <person name="Zane M."/>
            <person name="LaButti K."/>
            <person name="Lipzen A."/>
            <person name="Haridas S."/>
            <person name="Barry K."/>
            <person name="Grigoriev I.V."/>
            <person name="Quarterman J."/>
            <person name="Slininger P."/>
            <person name="Dien B."/>
            <person name="Trinh C.T."/>
        </authorList>
    </citation>
    <scope>NUCLEOTIDE SEQUENCE [LARGE SCALE GENOMIC DNA]</scope>
    <source>
        <strain evidence="4 6">YB392</strain>
    </source>
</reference>
<dbReference type="GO" id="GO:0005829">
    <property type="term" value="C:cytosol"/>
    <property type="evidence" value="ECO:0007669"/>
    <property type="project" value="TreeGrafter"/>
</dbReference>
<dbReference type="FunFam" id="3.30.450.40:FF:000008">
    <property type="entry name" value="GAF domain-containing proteins"/>
    <property type="match status" value="1"/>
</dbReference>
<gene>
    <name evidence="4" type="ORF">B0I71DRAFT_131524</name>
    <name evidence="3" type="ORF">YALI1_F32534g</name>
</gene>
<accession>A0A1D8NPW6</accession>
<sequence length="174" mass="18893">MVHADYSRFSSESKSELYDTMASNVEALVDGQTNWVANLSNASSIIWHGLKSLPEPSSDINWAGFYVIDPKKSEQLILGPFHGQVACQEIPLGKGVCGVAAKEQKTQLVKNVEEFPGHIACDGVTKSEIVVPIVLNGKLFGVIDIDCASLEGFDEVDQQGLEKIALILAKSCEW</sequence>
<dbReference type="KEGG" id="yli:2908396"/>
<dbReference type="PANTHER" id="PTHR21021">
    <property type="entry name" value="GAF/PUTATIVE CYTOSKELETAL PROTEIN"/>
    <property type="match status" value="1"/>
</dbReference>
<dbReference type="Proteomes" id="UP000182444">
    <property type="component" value="Chromosome 1F"/>
</dbReference>
<evidence type="ECO:0000313" key="5">
    <source>
        <dbReference type="Proteomes" id="UP000182444"/>
    </source>
</evidence>
<dbReference type="InterPro" id="IPR051330">
    <property type="entry name" value="Phosphatase_reg/MetRdx"/>
</dbReference>
<evidence type="ECO:0000313" key="4">
    <source>
        <dbReference type="EMBL" id="RDW26030.1"/>
    </source>
</evidence>
<dbReference type="EMBL" id="KZ858988">
    <property type="protein sequence ID" value="RDW26030.1"/>
    <property type="molecule type" value="Genomic_DNA"/>
</dbReference>
<reference evidence="3 5" key="1">
    <citation type="journal article" date="2016" name="PLoS ONE">
        <title>Sequence Assembly of Yarrowia lipolytica Strain W29/CLIB89 Shows Transposable Element Diversity.</title>
        <authorList>
            <person name="Magnan C."/>
            <person name="Yu J."/>
            <person name="Chang I."/>
            <person name="Jahn E."/>
            <person name="Kanomata Y."/>
            <person name="Wu J."/>
            <person name="Zeller M."/>
            <person name="Oakes M."/>
            <person name="Baldi P."/>
            <person name="Sandmeyer S."/>
        </authorList>
    </citation>
    <scope>NUCLEOTIDE SEQUENCE [LARGE SCALE GENOMIC DNA]</scope>
    <source>
        <strain evidence="3">CLIB89</strain>
        <strain evidence="5">CLIB89(W29)</strain>
    </source>
</reference>
<dbReference type="EMBL" id="CP017558">
    <property type="protein sequence ID" value="AOW07679.1"/>
    <property type="molecule type" value="Genomic_DNA"/>
</dbReference>
<dbReference type="Pfam" id="PF13185">
    <property type="entry name" value="GAF_2"/>
    <property type="match status" value="1"/>
</dbReference>
<dbReference type="GO" id="GO:0034599">
    <property type="term" value="P:cellular response to oxidative stress"/>
    <property type="evidence" value="ECO:0007669"/>
    <property type="project" value="EnsemblFungi"/>
</dbReference>
<dbReference type="InterPro" id="IPR003018">
    <property type="entry name" value="GAF"/>
</dbReference>
<evidence type="ECO:0000259" key="2">
    <source>
        <dbReference type="Pfam" id="PF13185"/>
    </source>
</evidence>
<dbReference type="Proteomes" id="UP000256601">
    <property type="component" value="Unassembled WGS sequence"/>
</dbReference>
<evidence type="ECO:0000256" key="1">
    <source>
        <dbReference type="ARBA" id="ARBA00038454"/>
    </source>
</evidence>
<dbReference type="SUPFAM" id="SSF55781">
    <property type="entry name" value="GAF domain-like"/>
    <property type="match status" value="1"/>
</dbReference>
<dbReference type="Gene3D" id="3.30.450.40">
    <property type="match status" value="1"/>
</dbReference>